<dbReference type="PANTHER" id="PTHR33376">
    <property type="match status" value="1"/>
</dbReference>
<gene>
    <name evidence="2" type="ORF">ANK1_4173</name>
    <name evidence="3" type="ORF">ANK2_4174</name>
</gene>
<dbReference type="SUPFAM" id="SSF53850">
    <property type="entry name" value="Periplasmic binding protein-like II"/>
    <property type="match status" value="1"/>
</dbReference>
<organism evidence="3">
    <name type="scientific">plant metagenome</name>
    <dbReference type="NCBI Taxonomy" id="1297885"/>
    <lineage>
        <taxon>unclassified sequences</taxon>
        <taxon>metagenomes</taxon>
        <taxon>organismal metagenomes</taxon>
    </lineage>
</organism>
<dbReference type="EMBL" id="CAADIA010000006">
    <property type="protein sequence ID" value="VFR32474.1"/>
    <property type="molecule type" value="Genomic_DNA"/>
</dbReference>
<name>A0A484SFD7_9ZZZZ</name>
<dbReference type="InterPro" id="IPR006311">
    <property type="entry name" value="TAT_signal"/>
</dbReference>
<evidence type="ECO:0000313" key="2">
    <source>
        <dbReference type="EMBL" id="VFR32474.1"/>
    </source>
</evidence>
<keyword evidence="1" id="KW-0732">Signal</keyword>
<dbReference type="NCBIfam" id="NF037995">
    <property type="entry name" value="TRAP_S1"/>
    <property type="match status" value="1"/>
</dbReference>
<dbReference type="CDD" id="cd13603">
    <property type="entry name" value="PBP2_TRAP_Siap_TeaA_like"/>
    <property type="match status" value="1"/>
</dbReference>
<dbReference type="PROSITE" id="PS51318">
    <property type="entry name" value="TAT"/>
    <property type="match status" value="1"/>
</dbReference>
<dbReference type="GO" id="GO:0055085">
    <property type="term" value="P:transmembrane transport"/>
    <property type="evidence" value="ECO:0007669"/>
    <property type="project" value="InterPro"/>
</dbReference>
<proteinExistence type="predicted"/>
<dbReference type="AlphaFoldDB" id="A0A484SFD7"/>
<dbReference type="PANTHER" id="PTHR33376:SF5">
    <property type="entry name" value="EXTRACYTOPLASMIC SOLUTE RECEPTOR PROTEIN"/>
    <property type="match status" value="1"/>
</dbReference>
<dbReference type="InterPro" id="IPR018389">
    <property type="entry name" value="DctP_fam"/>
</dbReference>
<dbReference type="Gene3D" id="3.40.190.170">
    <property type="entry name" value="Bacterial extracellular solute-binding protein, family 7"/>
    <property type="match status" value="1"/>
</dbReference>
<sequence>MTSSPEFVLRRRKALSFGAAAAIAAVVPPAYAQSRPVTLKVATATINDVNHHWMTTFKAAVEARADGRIKVDLFPASQLGAIPRMVEGVALGTIECFVTATSFLTNLDTRFQVFDMPGVLDDTAHAVRVFSRPEVRSLVGGFGNGKGMVPLAMFMHSPQTVVARRPIQRIADFQGLKIRVLSSPLQVEPLRKVGASPVPMPLSEVMPALQNGAIDGVITASTVSSALKFYDAAKFQTELPQWPVVVVSVFNQNWLGRLPADLRTIVQEEAAKAEGPTNAFGAGDIGAAREVWTRNGGQIVALAANESATFAKTASETATSVLQQNAAAKEAFDRYAAAALKAKD</sequence>
<dbReference type="InterPro" id="IPR038404">
    <property type="entry name" value="TRAP_DctP_sf"/>
</dbReference>
<evidence type="ECO:0000256" key="1">
    <source>
        <dbReference type="ARBA" id="ARBA00022729"/>
    </source>
</evidence>
<protein>
    <submittedName>
        <fullName evidence="3">TRAP-type C4-dicarboxylate transport system, periplasmic component</fullName>
    </submittedName>
</protein>
<accession>A0A484SFD7</accession>
<reference evidence="3" key="1">
    <citation type="submission" date="2019-03" db="EMBL/GenBank/DDBJ databases">
        <authorList>
            <person name="Danneels B."/>
        </authorList>
    </citation>
    <scope>NUCLEOTIDE SEQUENCE</scope>
</reference>
<evidence type="ECO:0000313" key="3">
    <source>
        <dbReference type="EMBL" id="VFR61318.1"/>
    </source>
</evidence>
<dbReference type="EMBL" id="CAADIF010000005">
    <property type="protein sequence ID" value="VFR61318.1"/>
    <property type="molecule type" value="Genomic_DNA"/>
</dbReference>
<dbReference type="Pfam" id="PF03480">
    <property type="entry name" value="DctP"/>
    <property type="match status" value="1"/>
</dbReference>